<dbReference type="AlphaFoldDB" id="A0A6J7P694"/>
<dbReference type="EMBL" id="CAFBOY010000092">
    <property type="protein sequence ID" value="CAB5000711.1"/>
    <property type="molecule type" value="Genomic_DNA"/>
</dbReference>
<organism evidence="2">
    <name type="scientific">freshwater metagenome</name>
    <dbReference type="NCBI Taxonomy" id="449393"/>
    <lineage>
        <taxon>unclassified sequences</taxon>
        <taxon>metagenomes</taxon>
        <taxon>ecological metagenomes</taxon>
    </lineage>
</organism>
<proteinExistence type="predicted"/>
<reference evidence="2" key="1">
    <citation type="submission" date="2020-05" db="EMBL/GenBank/DDBJ databases">
        <authorList>
            <person name="Chiriac C."/>
            <person name="Salcher M."/>
            <person name="Ghai R."/>
            <person name="Kavagutti S V."/>
        </authorList>
    </citation>
    <scope>NUCLEOTIDE SEQUENCE</scope>
</reference>
<protein>
    <submittedName>
        <fullName evidence="2">Unannotated protein</fullName>
    </submittedName>
</protein>
<name>A0A6J7P694_9ZZZZ</name>
<accession>A0A6J7P694</accession>
<feature type="transmembrane region" description="Helical" evidence="1">
    <location>
        <begin position="12"/>
        <end position="30"/>
    </location>
</feature>
<keyword evidence="1" id="KW-1133">Transmembrane helix</keyword>
<evidence type="ECO:0000313" key="2">
    <source>
        <dbReference type="EMBL" id="CAB5000711.1"/>
    </source>
</evidence>
<evidence type="ECO:0000256" key="1">
    <source>
        <dbReference type="SAM" id="Phobius"/>
    </source>
</evidence>
<keyword evidence="1" id="KW-0472">Membrane</keyword>
<sequence>MLGGVDNKLFLMSLAGFPVVLFLILILKWTSARGKSVVMRTPHAGLDSEYGTLVVVAKPTNHIEGEMLRQKLIAVGIKATLTQTKEGPRIFVFPEEESAARAHLKSFA</sequence>
<keyword evidence="1" id="KW-0812">Transmembrane</keyword>
<gene>
    <name evidence="2" type="ORF">UFOPK4022_00719</name>
</gene>